<evidence type="ECO:0000313" key="1">
    <source>
        <dbReference type="EMBL" id="CEP03956.1"/>
    </source>
</evidence>
<sequence>MLMVQTERRLKRQRSRAQEIFVDAGRMIEPDTTDGEDHLFTFLQVIRERLSPHKHSSVLQDKALADMLCSSVISVVKHPERLHHLRRRST</sequence>
<dbReference type="AlphaFoldDB" id="A0A0G4J952"/>
<dbReference type="EMBL" id="CDSF01000159">
    <property type="protein sequence ID" value="CEP03956.1"/>
    <property type="molecule type" value="Genomic_DNA"/>
</dbReference>
<organism evidence="1 2">
    <name type="scientific">Plasmodiophora brassicae</name>
    <name type="common">Clubroot disease agent</name>
    <dbReference type="NCBI Taxonomy" id="37360"/>
    <lineage>
        <taxon>Eukaryota</taxon>
        <taxon>Sar</taxon>
        <taxon>Rhizaria</taxon>
        <taxon>Endomyxa</taxon>
        <taxon>Phytomyxea</taxon>
        <taxon>Plasmodiophorida</taxon>
        <taxon>Plasmodiophoridae</taxon>
        <taxon>Plasmodiophora</taxon>
    </lineage>
</organism>
<reference evidence="1 2" key="1">
    <citation type="submission" date="2015-02" db="EMBL/GenBank/DDBJ databases">
        <authorList>
            <person name="Chooi Y.-H."/>
        </authorList>
    </citation>
    <scope>NUCLEOTIDE SEQUENCE [LARGE SCALE GENOMIC DNA]</scope>
    <source>
        <strain evidence="1">E3</strain>
    </source>
</reference>
<protein>
    <submittedName>
        <fullName evidence="1">Uncharacterized protein</fullName>
    </submittedName>
</protein>
<gene>
    <name evidence="1" type="ORF">PBRA_009536</name>
</gene>
<name>A0A0G4J952_PLABS</name>
<dbReference type="Proteomes" id="UP000039324">
    <property type="component" value="Unassembled WGS sequence"/>
</dbReference>
<accession>A0A0G4J952</accession>
<evidence type="ECO:0000313" key="2">
    <source>
        <dbReference type="Proteomes" id="UP000039324"/>
    </source>
</evidence>
<keyword evidence="2" id="KW-1185">Reference proteome</keyword>
<proteinExistence type="predicted"/>